<protein>
    <submittedName>
        <fullName evidence="1">Uncharacterized protein</fullName>
    </submittedName>
</protein>
<name>A0A0C2JIU5_THEKT</name>
<dbReference type="Proteomes" id="UP000031668">
    <property type="component" value="Unassembled WGS sequence"/>
</dbReference>
<gene>
    <name evidence="1" type="ORF">RF11_04061</name>
</gene>
<dbReference type="Gene3D" id="1.25.40.10">
    <property type="entry name" value="Tetratricopeptide repeat domain"/>
    <property type="match status" value="1"/>
</dbReference>
<dbReference type="Pfam" id="PF14938">
    <property type="entry name" value="SNAP"/>
    <property type="match status" value="1"/>
</dbReference>
<evidence type="ECO:0000313" key="2">
    <source>
        <dbReference type="Proteomes" id="UP000031668"/>
    </source>
</evidence>
<reference evidence="1 2" key="1">
    <citation type="journal article" date="2014" name="Genome Biol. Evol.">
        <title>The genome of the myxosporean Thelohanellus kitauei shows adaptations to nutrient acquisition within its fish host.</title>
        <authorList>
            <person name="Yang Y."/>
            <person name="Xiong J."/>
            <person name="Zhou Z."/>
            <person name="Huo F."/>
            <person name="Miao W."/>
            <person name="Ran C."/>
            <person name="Liu Y."/>
            <person name="Zhang J."/>
            <person name="Feng J."/>
            <person name="Wang M."/>
            <person name="Wang M."/>
            <person name="Wang L."/>
            <person name="Yao B."/>
        </authorList>
    </citation>
    <scope>NUCLEOTIDE SEQUENCE [LARGE SCALE GENOMIC DNA]</scope>
    <source>
        <strain evidence="1">Wuqing</strain>
    </source>
</reference>
<comment type="caution">
    <text evidence="1">The sequence shown here is derived from an EMBL/GenBank/DDBJ whole genome shotgun (WGS) entry which is preliminary data.</text>
</comment>
<proteinExistence type="predicted"/>
<keyword evidence="2" id="KW-1185">Reference proteome</keyword>
<dbReference type="EMBL" id="JWZT01002478">
    <property type="protein sequence ID" value="KII69283.1"/>
    <property type="molecule type" value="Genomic_DNA"/>
</dbReference>
<dbReference type="AlphaFoldDB" id="A0A0C2JIU5"/>
<accession>A0A0C2JIU5</accession>
<evidence type="ECO:0000313" key="1">
    <source>
        <dbReference type="EMBL" id="KII69283.1"/>
    </source>
</evidence>
<sequence>MAFYEAAEIGKIYKLESEIVIQTYQRSADCFLKINDNRALLCFENAIDVFYENGSTQETIQLCFQNGYKCEEVLEDKTLSHKLYDRADELRRKHGYKHTCQLIEFRPEKYINNLRYLNVDIKKFRVYKCVNGSIVIDFISLCRKCVNVYEKLIKIKGD</sequence>
<organism evidence="1 2">
    <name type="scientific">Thelohanellus kitauei</name>
    <name type="common">Myxosporean</name>
    <dbReference type="NCBI Taxonomy" id="669202"/>
    <lineage>
        <taxon>Eukaryota</taxon>
        <taxon>Metazoa</taxon>
        <taxon>Cnidaria</taxon>
        <taxon>Myxozoa</taxon>
        <taxon>Myxosporea</taxon>
        <taxon>Bivalvulida</taxon>
        <taxon>Platysporina</taxon>
        <taxon>Myxobolidae</taxon>
        <taxon>Thelohanellus</taxon>
    </lineage>
</organism>
<dbReference type="InterPro" id="IPR011990">
    <property type="entry name" value="TPR-like_helical_dom_sf"/>
</dbReference>